<dbReference type="PANTHER" id="PTHR38788:SF3">
    <property type="entry name" value="CLR5 DOMAIN-CONTAINING PROTEIN"/>
    <property type="match status" value="1"/>
</dbReference>
<dbReference type="InterPro" id="IPR011990">
    <property type="entry name" value="TPR-like_helical_dom_sf"/>
</dbReference>
<evidence type="ECO:0000259" key="2">
    <source>
        <dbReference type="Pfam" id="PF14420"/>
    </source>
</evidence>
<proteinExistence type="predicted"/>
<feature type="region of interest" description="Disordered" evidence="1">
    <location>
        <begin position="1"/>
        <end position="30"/>
    </location>
</feature>
<dbReference type="EMBL" id="KN847045">
    <property type="protein sequence ID" value="KIW24912.1"/>
    <property type="molecule type" value="Genomic_DNA"/>
</dbReference>
<reference evidence="3 4" key="1">
    <citation type="submission" date="2015-01" db="EMBL/GenBank/DDBJ databases">
        <title>The Genome Sequence of Cladophialophora immunda CBS83496.</title>
        <authorList>
            <consortium name="The Broad Institute Genomics Platform"/>
            <person name="Cuomo C."/>
            <person name="de Hoog S."/>
            <person name="Gorbushina A."/>
            <person name="Stielow B."/>
            <person name="Teixiera M."/>
            <person name="Abouelleil A."/>
            <person name="Chapman S.B."/>
            <person name="Priest M."/>
            <person name="Young S.K."/>
            <person name="Wortman J."/>
            <person name="Nusbaum C."/>
            <person name="Birren B."/>
        </authorList>
    </citation>
    <scope>NUCLEOTIDE SEQUENCE [LARGE SCALE GENOMIC DNA]</scope>
    <source>
        <strain evidence="3 4">CBS 83496</strain>
    </source>
</reference>
<dbReference type="OrthoDB" id="539213at2759"/>
<dbReference type="GeneID" id="27349787"/>
<dbReference type="InterPro" id="IPR025676">
    <property type="entry name" value="Clr5_dom"/>
</dbReference>
<dbReference type="Pfam" id="PF14420">
    <property type="entry name" value="Clr5"/>
    <property type="match status" value="1"/>
</dbReference>
<evidence type="ECO:0000256" key="1">
    <source>
        <dbReference type="SAM" id="MobiDB-lite"/>
    </source>
</evidence>
<dbReference type="RefSeq" id="XP_016245128.1">
    <property type="nucleotide sequence ID" value="XM_016397937.1"/>
</dbReference>
<organism evidence="3 4">
    <name type="scientific">Cladophialophora immunda</name>
    <dbReference type="NCBI Taxonomy" id="569365"/>
    <lineage>
        <taxon>Eukaryota</taxon>
        <taxon>Fungi</taxon>
        <taxon>Dikarya</taxon>
        <taxon>Ascomycota</taxon>
        <taxon>Pezizomycotina</taxon>
        <taxon>Eurotiomycetes</taxon>
        <taxon>Chaetothyriomycetidae</taxon>
        <taxon>Chaetothyriales</taxon>
        <taxon>Herpotrichiellaceae</taxon>
        <taxon>Cladophialophora</taxon>
    </lineage>
</organism>
<accession>A0A0D1ZB28</accession>
<protein>
    <recommendedName>
        <fullName evidence="2">Clr5 domain-containing protein</fullName>
    </recommendedName>
</protein>
<dbReference type="AlphaFoldDB" id="A0A0D1ZB28"/>
<dbReference type="PANTHER" id="PTHR38788">
    <property type="entry name" value="CLR5 DOMAIN-CONTAINING PROTEIN"/>
    <property type="match status" value="1"/>
</dbReference>
<dbReference type="RefSeq" id="XP_016245127.1">
    <property type="nucleotide sequence ID" value="XM_016397936.1"/>
</dbReference>
<dbReference type="HOGENOM" id="CLU_026922_0_0_1"/>
<dbReference type="Proteomes" id="UP000054466">
    <property type="component" value="Unassembled WGS sequence"/>
</dbReference>
<gene>
    <name evidence="3" type="ORF">PV07_10593</name>
</gene>
<evidence type="ECO:0000313" key="3">
    <source>
        <dbReference type="EMBL" id="KIW24911.1"/>
    </source>
</evidence>
<evidence type="ECO:0000313" key="4">
    <source>
        <dbReference type="Proteomes" id="UP000054466"/>
    </source>
</evidence>
<feature type="domain" description="Clr5" evidence="2">
    <location>
        <begin position="34"/>
        <end position="85"/>
    </location>
</feature>
<dbReference type="Gene3D" id="1.25.40.10">
    <property type="entry name" value="Tetratricopeptide repeat domain"/>
    <property type="match status" value="1"/>
</dbReference>
<keyword evidence="4" id="KW-1185">Reference proteome</keyword>
<sequence>MPNPPVLRARTSTRSTRSAVRKPNLSRKKGPSLEEWDRVRPFIHRYYIEEGKKLKDILVLLSKEHELEAADHMLKERLKQWGYKKNFTKKEHKAAAEEAKRCADSGLTLPTCMEIDGRPYAWDRVYRHFGSDPQYKCSWLQSDVGWKAILSKICLKTSPPDHKIELVLGEVKNHWYTTLERAETLSSVRAKRKATTRAETDPREITLGFLTSLQLLREGHEALGRREMNNLCLDLEIALEQREPDLLKEIINIFTAKAWVRQPDIFVKVAKYVRNLSANSPSLGPCHPFTTILDVFAYLGQHMELLDTFAELALKVMMDLAEAGGDRVKLDRDYICAVETNYISRVQARLEWRDAKDLLERKFTHYRRTLGEHNHYTLSMQAALGRLYLDDAARARKAREKQNEGMSQREAEDIFVKLVKMGEKNPHDCSRNGIYISSAAALGELHFARQEFEKAQDYYCKALVWAADKFGRSHPYISVLLKEFRALQKLGELGLVEVKMEEKEDAQGAKGSPLQDCPDVEACGGAPEGQVDIDYSHESFAMFGEETLSPLAPDWLPALTNEAAQDVDDGNGAFPSEFLDSYMDTDSQEPWRENVQEDHAPSAWDFNAVATDVPQSLDAEPVYDGHVAVAPQNLLAFLQDDLPEFNFDMDDMNQLLALQ</sequence>
<dbReference type="VEuPathDB" id="FungiDB:PV07_10593"/>
<name>A0A0D1ZB28_9EURO</name>
<dbReference type="EMBL" id="KN847045">
    <property type="protein sequence ID" value="KIW24911.1"/>
    <property type="molecule type" value="Genomic_DNA"/>
</dbReference>